<feature type="compositionally biased region" description="Low complexity" evidence="1">
    <location>
        <begin position="102"/>
        <end position="118"/>
    </location>
</feature>
<evidence type="ECO:0000313" key="3">
    <source>
        <dbReference type="Proteomes" id="UP000269721"/>
    </source>
</evidence>
<gene>
    <name evidence="2" type="ORF">BDK51DRAFT_32646</name>
</gene>
<dbReference type="AlphaFoldDB" id="A0A4P9W9X0"/>
<sequence>MPSTPPRRTYKAPRTPRAPKKKQQRITVDYDIDNASRVLFGRGGTPTPPTGPMTRGRALRARRAAAPTQPSPEPSISREGSPTPAPRQKRQRVAAPAGSETPAASSSLSRRAASPDLSPFLSPELRRGIINKAQLGNPGPGGSGDEIATPSRRIVTPTRRIAASSQVSSPAIGADAPTPTTPTRRIATPTSRIAGTSPFSSSVVGAETPTAATTPATALQVEDSGNPRASSLAPLATPAPADAVASPTTAAVKRKPAKQGPSTCSAKKPKGKRRV</sequence>
<accession>A0A4P9W9X0</accession>
<keyword evidence="3" id="KW-1185">Reference proteome</keyword>
<feature type="compositionally biased region" description="Low complexity" evidence="1">
    <location>
        <begin position="229"/>
        <end position="251"/>
    </location>
</feature>
<protein>
    <submittedName>
        <fullName evidence="2">Uncharacterized protein</fullName>
    </submittedName>
</protein>
<reference evidence="3" key="1">
    <citation type="journal article" date="2018" name="Nat. Microbiol.">
        <title>Leveraging single-cell genomics to expand the fungal tree of life.</title>
        <authorList>
            <person name="Ahrendt S.R."/>
            <person name="Quandt C.A."/>
            <person name="Ciobanu D."/>
            <person name="Clum A."/>
            <person name="Salamov A."/>
            <person name="Andreopoulos B."/>
            <person name="Cheng J.F."/>
            <person name="Woyke T."/>
            <person name="Pelin A."/>
            <person name="Henrissat B."/>
            <person name="Reynolds N.K."/>
            <person name="Benny G.L."/>
            <person name="Smith M.E."/>
            <person name="James T.Y."/>
            <person name="Grigoriev I.V."/>
        </authorList>
    </citation>
    <scope>NUCLEOTIDE SEQUENCE [LARGE SCALE GENOMIC DNA]</scope>
</reference>
<evidence type="ECO:0000256" key="1">
    <source>
        <dbReference type="SAM" id="MobiDB-lite"/>
    </source>
</evidence>
<evidence type="ECO:0000313" key="2">
    <source>
        <dbReference type="EMBL" id="RKO89361.1"/>
    </source>
</evidence>
<proteinExistence type="predicted"/>
<name>A0A4P9W9X0_9FUNG</name>
<dbReference type="EMBL" id="KZ996138">
    <property type="protein sequence ID" value="RKO89361.1"/>
    <property type="molecule type" value="Genomic_DNA"/>
</dbReference>
<feature type="compositionally biased region" description="Low complexity" evidence="1">
    <location>
        <begin position="170"/>
        <end position="194"/>
    </location>
</feature>
<feature type="region of interest" description="Disordered" evidence="1">
    <location>
        <begin position="1"/>
        <end position="275"/>
    </location>
</feature>
<feature type="compositionally biased region" description="Low complexity" evidence="1">
    <location>
        <begin position="206"/>
        <end position="218"/>
    </location>
</feature>
<dbReference type="Proteomes" id="UP000269721">
    <property type="component" value="Unassembled WGS sequence"/>
</dbReference>
<organism evidence="2 3">
    <name type="scientific">Blyttiomyces helicus</name>
    <dbReference type="NCBI Taxonomy" id="388810"/>
    <lineage>
        <taxon>Eukaryota</taxon>
        <taxon>Fungi</taxon>
        <taxon>Fungi incertae sedis</taxon>
        <taxon>Chytridiomycota</taxon>
        <taxon>Chytridiomycota incertae sedis</taxon>
        <taxon>Chytridiomycetes</taxon>
        <taxon>Chytridiomycetes incertae sedis</taxon>
        <taxon>Blyttiomyces</taxon>
    </lineage>
</organism>